<evidence type="ECO:0000259" key="5">
    <source>
        <dbReference type="PROSITE" id="PS50102"/>
    </source>
</evidence>
<dbReference type="InterPro" id="IPR000504">
    <property type="entry name" value="RRM_dom"/>
</dbReference>
<feature type="domain" description="RRM" evidence="5">
    <location>
        <begin position="138"/>
        <end position="213"/>
    </location>
</feature>
<keyword evidence="1" id="KW-0677">Repeat</keyword>
<dbReference type="Ensembl" id="ENSGWIT00000023569.1">
    <property type="protein sequence ID" value="ENSGWIP00000021486.1"/>
    <property type="gene ID" value="ENSGWIG00000011592.1"/>
</dbReference>
<reference evidence="6" key="1">
    <citation type="submission" date="2020-06" db="EMBL/GenBank/DDBJ databases">
        <authorList>
            <consortium name="Wellcome Sanger Institute Data Sharing"/>
        </authorList>
    </citation>
    <scope>NUCLEOTIDE SEQUENCE [LARGE SCALE GENOMIC DNA]</scope>
</reference>
<keyword evidence="7" id="KW-1185">Reference proteome</keyword>
<dbReference type="AlphaFoldDB" id="A0A8C5ELC3"/>
<dbReference type="PANTHER" id="PTHR13976">
    <property type="entry name" value="HETEROGENEOUS NUCLEAR RIBONUCLEOPROTEIN-RELATED"/>
    <property type="match status" value="1"/>
</dbReference>
<gene>
    <name evidence="6" type="primary">LOC114478633</name>
</gene>
<reference evidence="6" key="2">
    <citation type="submission" date="2025-08" db="UniProtKB">
        <authorList>
            <consortium name="Ensembl"/>
        </authorList>
    </citation>
    <scope>IDENTIFICATION</scope>
</reference>
<dbReference type="Pfam" id="PF00076">
    <property type="entry name" value="RRM_1"/>
    <property type="match status" value="3"/>
</dbReference>
<feature type="domain" description="RRM" evidence="5">
    <location>
        <begin position="3"/>
        <end position="76"/>
    </location>
</feature>
<sequence>MVVVIRLQGLRITAGSEDIRRFFTGLEIPAGGVHIIGGKRGDAFIIFTSDEDARRAMVRSGGHIKGSSITLQLSSKAEMQKELEKSAKNITVDQKRTSVDTKKHTERSIDPVSSTRSGSRSGYMSPQPQMDPEKDDSNCLFLRGLPYSVTETEILQFFRGLLVDDVVVLKNANGSNNGRGIVKFATAHDAKEGLKLNDAYIGTRYIAISRFVAKDSNPVFPSKPRMLNTNDRVDRGRAIVQIQNPPQRRMRSRSPLPQRQVPVKDYCVLLENLSFSVEKEDIKQLFRHASLEDDQILHLLDSSGRRSRSLLVLFKNSQDYSDALSRDGIEFHRGVVSIQPISREKMCTLVESQYKGGEPRESHESCNSESVCVYVQNLPCDVQKAEVIDLFYQYSVSEDEVCVLHDHTGSGVGKALVLFKSEAEAMRALSLNGRRFLGSEAVLKIMSRSQMQQLMADPPPRQDFSPGEEQFVGRSSNEHFSGDFGNSGSRIQEDMSMGKAQVHRQRVFEDDFNAIDTFVQHDWGNAVHGHFEVPERHFDNPTFVQLVNLPFSVTCQEIYDFCHGYCVIPGSVIVQQDKRGRPRGSAMVEFSSHQEALAAISELSGRTIGPRKIQLVFPFE</sequence>
<evidence type="ECO:0000256" key="2">
    <source>
        <dbReference type="ARBA" id="ARBA00022884"/>
    </source>
</evidence>
<evidence type="ECO:0000313" key="7">
    <source>
        <dbReference type="Proteomes" id="UP000694680"/>
    </source>
</evidence>
<dbReference type="Gene3D" id="3.30.70.330">
    <property type="match status" value="5"/>
</dbReference>
<protein>
    <submittedName>
        <fullName evidence="6">RNA-binding protein 12B-like</fullName>
    </submittedName>
</protein>
<proteinExistence type="predicted"/>
<reference evidence="6" key="3">
    <citation type="submission" date="2025-09" db="UniProtKB">
        <authorList>
            <consortium name="Ensembl"/>
        </authorList>
    </citation>
    <scope>IDENTIFICATION</scope>
</reference>
<evidence type="ECO:0000256" key="1">
    <source>
        <dbReference type="ARBA" id="ARBA00022737"/>
    </source>
</evidence>
<dbReference type="GeneID" id="114478633"/>
<feature type="compositionally biased region" description="Basic and acidic residues" evidence="4">
    <location>
        <begin position="89"/>
        <end position="109"/>
    </location>
</feature>
<dbReference type="GO" id="GO:0003723">
    <property type="term" value="F:RNA binding"/>
    <property type="evidence" value="ECO:0007669"/>
    <property type="project" value="UniProtKB-UniRule"/>
</dbReference>
<dbReference type="RefSeq" id="XP_028327624.1">
    <property type="nucleotide sequence ID" value="XM_028471823.1"/>
</dbReference>
<feature type="domain" description="RRM" evidence="5">
    <location>
        <begin position="371"/>
        <end position="448"/>
    </location>
</feature>
<dbReference type="SUPFAM" id="SSF54928">
    <property type="entry name" value="RNA-binding domain, RBD"/>
    <property type="match status" value="4"/>
</dbReference>
<name>A0A8C5ELC3_GOUWI</name>
<evidence type="ECO:0000256" key="3">
    <source>
        <dbReference type="PROSITE-ProRule" id="PRU00176"/>
    </source>
</evidence>
<keyword evidence="2 3" id="KW-0694">RNA-binding</keyword>
<organism evidence="6 7">
    <name type="scientific">Gouania willdenowi</name>
    <name type="common">Blunt-snouted clingfish</name>
    <name type="synonym">Lepadogaster willdenowi</name>
    <dbReference type="NCBI Taxonomy" id="441366"/>
    <lineage>
        <taxon>Eukaryota</taxon>
        <taxon>Metazoa</taxon>
        <taxon>Chordata</taxon>
        <taxon>Craniata</taxon>
        <taxon>Vertebrata</taxon>
        <taxon>Euteleostomi</taxon>
        <taxon>Actinopterygii</taxon>
        <taxon>Neopterygii</taxon>
        <taxon>Teleostei</taxon>
        <taxon>Neoteleostei</taxon>
        <taxon>Acanthomorphata</taxon>
        <taxon>Ovalentaria</taxon>
        <taxon>Blenniimorphae</taxon>
        <taxon>Blenniiformes</taxon>
        <taxon>Gobiesocoidei</taxon>
        <taxon>Gobiesocidae</taxon>
        <taxon>Gobiesocinae</taxon>
        <taxon>Gouania</taxon>
    </lineage>
</organism>
<evidence type="ECO:0000313" key="6">
    <source>
        <dbReference type="Ensembl" id="ENSGWIP00000021486.1"/>
    </source>
</evidence>
<dbReference type="InterPro" id="IPR012677">
    <property type="entry name" value="Nucleotide-bd_a/b_plait_sf"/>
</dbReference>
<feature type="region of interest" description="Disordered" evidence="4">
    <location>
        <begin position="89"/>
        <end position="135"/>
    </location>
</feature>
<dbReference type="PROSITE" id="PS50102">
    <property type="entry name" value="RRM"/>
    <property type="match status" value="4"/>
</dbReference>
<accession>A0A8C5ELC3</accession>
<dbReference type="InterPro" id="IPR050666">
    <property type="entry name" value="ESRP"/>
</dbReference>
<feature type="domain" description="RRM" evidence="5">
    <location>
        <begin position="542"/>
        <end position="620"/>
    </location>
</feature>
<feature type="compositionally biased region" description="Polar residues" evidence="4">
    <location>
        <begin position="111"/>
        <end position="128"/>
    </location>
</feature>
<dbReference type="SMART" id="SM00360">
    <property type="entry name" value="RRM"/>
    <property type="match status" value="5"/>
</dbReference>
<dbReference type="InterPro" id="IPR035979">
    <property type="entry name" value="RBD_domain_sf"/>
</dbReference>
<evidence type="ECO:0000256" key="4">
    <source>
        <dbReference type="SAM" id="MobiDB-lite"/>
    </source>
</evidence>
<dbReference type="Proteomes" id="UP000694680">
    <property type="component" value="Chromosome 16"/>
</dbReference>